<gene>
    <name evidence="1" type="ORF">Msi02_81190</name>
</gene>
<keyword evidence="2" id="KW-1185">Reference proteome</keyword>
<reference evidence="1 2" key="1">
    <citation type="submission" date="2021-01" db="EMBL/GenBank/DDBJ databases">
        <title>Whole genome shotgun sequence of Microbispora siamensis NBRC 104113.</title>
        <authorList>
            <person name="Komaki H."/>
            <person name="Tamura T."/>
        </authorList>
    </citation>
    <scope>NUCLEOTIDE SEQUENCE [LARGE SCALE GENOMIC DNA]</scope>
    <source>
        <strain evidence="1 2">NBRC 104113</strain>
    </source>
</reference>
<sequence length="53" mass="5664">MTWESDMTLLFALSAVAVAGLAVLAWPAARVLAAARDLHAEVRRAKGRFGVPE</sequence>
<dbReference type="Proteomes" id="UP000660454">
    <property type="component" value="Unassembled WGS sequence"/>
</dbReference>
<protein>
    <submittedName>
        <fullName evidence="1">Uncharacterized protein</fullName>
    </submittedName>
</protein>
<evidence type="ECO:0000313" key="1">
    <source>
        <dbReference type="EMBL" id="GIH67302.1"/>
    </source>
</evidence>
<name>A0ABQ4H0T7_9ACTN</name>
<accession>A0ABQ4H0T7</accession>
<proteinExistence type="predicted"/>
<dbReference type="EMBL" id="BOOF01000071">
    <property type="protein sequence ID" value="GIH67302.1"/>
    <property type="molecule type" value="Genomic_DNA"/>
</dbReference>
<evidence type="ECO:0000313" key="2">
    <source>
        <dbReference type="Proteomes" id="UP000660454"/>
    </source>
</evidence>
<comment type="caution">
    <text evidence="1">The sequence shown here is derived from an EMBL/GenBank/DDBJ whole genome shotgun (WGS) entry which is preliminary data.</text>
</comment>
<organism evidence="1 2">
    <name type="scientific">Microbispora siamensis</name>
    <dbReference type="NCBI Taxonomy" id="564413"/>
    <lineage>
        <taxon>Bacteria</taxon>
        <taxon>Bacillati</taxon>
        <taxon>Actinomycetota</taxon>
        <taxon>Actinomycetes</taxon>
        <taxon>Streptosporangiales</taxon>
        <taxon>Streptosporangiaceae</taxon>
        <taxon>Microbispora</taxon>
    </lineage>
</organism>